<proteinExistence type="predicted"/>
<keyword evidence="1" id="KW-0472">Membrane</keyword>
<evidence type="ECO:0000313" key="3">
    <source>
        <dbReference type="Proteomes" id="UP001276840"/>
    </source>
</evidence>
<accession>A0ABU4ZSC7</accession>
<organism evidence="2 3">
    <name type="scientific">Mesorhizobium montanum</name>
    <dbReference type="NCBI Taxonomy" id="3072323"/>
    <lineage>
        <taxon>Bacteria</taxon>
        <taxon>Pseudomonadati</taxon>
        <taxon>Pseudomonadota</taxon>
        <taxon>Alphaproteobacteria</taxon>
        <taxon>Hyphomicrobiales</taxon>
        <taxon>Phyllobacteriaceae</taxon>
        <taxon>Mesorhizobium</taxon>
    </lineage>
</organism>
<dbReference type="RefSeq" id="WP_320234870.1">
    <property type="nucleotide sequence ID" value="NZ_JAVIJF010000015.1"/>
</dbReference>
<feature type="transmembrane region" description="Helical" evidence="1">
    <location>
        <begin position="21"/>
        <end position="44"/>
    </location>
</feature>
<evidence type="ECO:0000256" key="1">
    <source>
        <dbReference type="SAM" id="Phobius"/>
    </source>
</evidence>
<protein>
    <submittedName>
        <fullName evidence="2">Uncharacterized protein</fullName>
    </submittedName>
</protein>
<name>A0ABU4ZSC7_9HYPH</name>
<reference evidence="2 3" key="1">
    <citation type="submission" date="2023-08" db="EMBL/GenBank/DDBJ databases">
        <title>Implementing the SeqCode for naming new Mesorhizobium species isolated from Vachellia karroo root nodules.</title>
        <authorList>
            <person name="Van Lill M."/>
        </authorList>
    </citation>
    <scope>NUCLEOTIDE SEQUENCE [LARGE SCALE GENOMIC DNA]</scope>
    <source>
        <strain evidence="2 3">MSK 1335</strain>
    </source>
</reference>
<keyword evidence="3" id="KW-1185">Reference proteome</keyword>
<keyword evidence="1" id="KW-0812">Transmembrane</keyword>
<sequence length="62" mass="6781">MRLIPSAMSWRQRLGELAGQWFVNIVAMVFAGIAILLLVLSAYYHVAQPPAEEVTITADPGP</sequence>
<dbReference type="EMBL" id="JAVIJF010000015">
    <property type="protein sequence ID" value="MDX8526933.1"/>
    <property type="molecule type" value="Genomic_DNA"/>
</dbReference>
<gene>
    <name evidence="2" type="ORF">RFM68_20740</name>
</gene>
<keyword evidence="1" id="KW-1133">Transmembrane helix</keyword>
<comment type="caution">
    <text evidence="2">The sequence shown here is derived from an EMBL/GenBank/DDBJ whole genome shotgun (WGS) entry which is preliminary data.</text>
</comment>
<dbReference type="Proteomes" id="UP001276840">
    <property type="component" value="Unassembled WGS sequence"/>
</dbReference>
<evidence type="ECO:0000313" key="2">
    <source>
        <dbReference type="EMBL" id="MDX8526933.1"/>
    </source>
</evidence>